<sequence length="47" mass="5566">MKKVFKYATGQEIPEGAVYLFSIKNGIMNKETGYEYVWHYFLVEVDE</sequence>
<comment type="caution">
    <text evidence="1">The sequence shown here is derived from an EMBL/GenBank/DDBJ whole genome shotgun (WGS) entry which is preliminary data.</text>
</comment>
<name>X1IHB5_9ZZZZ</name>
<proteinExistence type="predicted"/>
<reference evidence="1" key="1">
    <citation type="journal article" date="2014" name="Front. Microbiol.">
        <title>High frequency of phylogenetically diverse reductive dehalogenase-homologous genes in deep subseafloor sedimentary metagenomes.</title>
        <authorList>
            <person name="Kawai M."/>
            <person name="Futagami T."/>
            <person name="Toyoda A."/>
            <person name="Takaki Y."/>
            <person name="Nishi S."/>
            <person name="Hori S."/>
            <person name="Arai W."/>
            <person name="Tsubouchi T."/>
            <person name="Morono Y."/>
            <person name="Uchiyama I."/>
            <person name="Ito T."/>
            <person name="Fujiyama A."/>
            <person name="Inagaki F."/>
            <person name="Takami H."/>
        </authorList>
    </citation>
    <scope>NUCLEOTIDE SEQUENCE</scope>
    <source>
        <strain evidence="1">Expedition CK06-06</strain>
    </source>
</reference>
<organism evidence="1">
    <name type="scientific">marine sediment metagenome</name>
    <dbReference type="NCBI Taxonomy" id="412755"/>
    <lineage>
        <taxon>unclassified sequences</taxon>
        <taxon>metagenomes</taxon>
        <taxon>ecological metagenomes</taxon>
    </lineage>
</organism>
<protein>
    <submittedName>
        <fullName evidence="1">Uncharacterized protein</fullName>
    </submittedName>
</protein>
<evidence type="ECO:0000313" key="1">
    <source>
        <dbReference type="EMBL" id="GAH81821.1"/>
    </source>
</evidence>
<accession>X1IHB5</accession>
<dbReference type="EMBL" id="BARU01042158">
    <property type="protein sequence ID" value="GAH81821.1"/>
    <property type="molecule type" value="Genomic_DNA"/>
</dbReference>
<gene>
    <name evidence="1" type="ORF">S03H2_64835</name>
</gene>
<dbReference type="AlphaFoldDB" id="X1IHB5"/>